<dbReference type="PATRIC" id="fig|1360.109.peg.234"/>
<evidence type="ECO:0000313" key="1">
    <source>
        <dbReference type="EMBL" id="KSU18993.1"/>
    </source>
</evidence>
<dbReference type="Proteomes" id="UP000053612">
    <property type="component" value="Unassembled WGS sequence"/>
</dbReference>
<dbReference type="AlphaFoldDB" id="A0A0V8E0I7"/>
<sequence length="37" mass="4484">MMFLAFLSNKASFETAIKSFYHFIIKMKKYFAQKMIE</sequence>
<comment type="caution">
    <text evidence="1">The sequence shown here is derived from an EMBL/GenBank/DDBJ whole genome shotgun (WGS) entry which is preliminary data.</text>
</comment>
<organism evidence="1 2">
    <name type="scientific">Lactococcus lactis subsp. lactis</name>
    <name type="common">Streptococcus lactis</name>
    <dbReference type="NCBI Taxonomy" id="1360"/>
    <lineage>
        <taxon>Bacteria</taxon>
        <taxon>Bacillati</taxon>
        <taxon>Bacillota</taxon>
        <taxon>Bacilli</taxon>
        <taxon>Lactobacillales</taxon>
        <taxon>Streptococcaceae</taxon>
        <taxon>Lactococcus</taxon>
    </lineage>
</organism>
<protein>
    <submittedName>
        <fullName evidence="1">Uncharacterized protein</fullName>
    </submittedName>
</protein>
<name>A0A0V8E0I7_LACLL</name>
<evidence type="ECO:0000313" key="2">
    <source>
        <dbReference type="Proteomes" id="UP000053612"/>
    </source>
</evidence>
<accession>A0A0V8E0I7</accession>
<gene>
    <name evidence="1" type="ORF">LMG9449_1147</name>
</gene>
<proteinExistence type="predicted"/>
<reference evidence="2" key="1">
    <citation type="submission" date="2015-10" db="EMBL/GenBank/DDBJ databases">
        <title>Draft Genome Sequences of 11 Lactococcus lactis subspecies cremoris strains.</title>
        <authorList>
            <person name="Wels M."/>
            <person name="Backus L."/>
            <person name="Boekhorst J."/>
            <person name="Dijkstra A."/>
            <person name="Beerthuizen M."/>
            <person name="Kelly W."/>
            <person name="Siezen R."/>
            <person name="Bachmann H."/>
            <person name="Van Hijum S."/>
        </authorList>
    </citation>
    <scope>NUCLEOTIDE SEQUENCE [LARGE SCALE GENOMIC DNA]</scope>
    <source>
        <strain evidence="2">LMG9449</strain>
    </source>
</reference>
<dbReference type="EMBL" id="LKLS01000102">
    <property type="protein sequence ID" value="KSU18993.1"/>
    <property type="molecule type" value="Genomic_DNA"/>
</dbReference>